<evidence type="ECO:0000313" key="2">
    <source>
        <dbReference type="EMBL" id="ETI51564.1"/>
    </source>
</evidence>
<evidence type="ECO:0000313" key="3">
    <source>
        <dbReference type="Proteomes" id="UP000018721"/>
    </source>
</evidence>
<feature type="region of interest" description="Disordered" evidence="1">
    <location>
        <begin position="1"/>
        <end position="35"/>
    </location>
</feature>
<dbReference type="AlphaFoldDB" id="V9FJD4"/>
<evidence type="ECO:0000256" key="1">
    <source>
        <dbReference type="SAM" id="MobiDB-lite"/>
    </source>
</evidence>
<name>V9FJD4_PHYNI</name>
<protein>
    <submittedName>
        <fullName evidence="2">Uncharacterized protein</fullName>
    </submittedName>
</protein>
<proteinExistence type="predicted"/>
<sequence length="35" mass="3806">MGRTSGRGNDSRLHAALSYYESGRRQSSHGQQPGT</sequence>
<dbReference type="EMBL" id="ANIZ01000897">
    <property type="protein sequence ID" value="ETI51564.1"/>
    <property type="molecule type" value="Genomic_DNA"/>
</dbReference>
<dbReference type="Proteomes" id="UP000018721">
    <property type="component" value="Unassembled WGS sequence"/>
</dbReference>
<keyword evidence="3" id="KW-1185">Reference proteome</keyword>
<comment type="caution">
    <text evidence="2">The sequence shown here is derived from an EMBL/GenBank/DDBJ whole genome shotgun (WGS) entry which is preliminary data.</text>
</comment>
<organism evidence="2 3">
    <name type="scientific">Phytophthora nicotianae P1569</name>
    <dbReference type="NCBI Taxonomy" id="1317065"/>
    <lineage>
        <taxon>Eukaryota</taxon>
        <taxon>Sar</taxon>
        <taxon>Stramenopiles</taxon>
        <taxon>Oomycota</taxon>
        <taxon>Peronosporomycetes</taxon>
        <taxon>Peronosporales</taxon>
        <taxon>Peronosporaceae</taxon>
        <taxon>Phytophthora</taxon>
    </lineage>
</organism>
<gene>
    <name evidence="2" type="ORF">F443_05088</name>
</gene>
<accession>V9FJD4</accession>
<reference evidence="2 3" key="1">
    <citation type="submission" date="2013-11" db="EMBL/GenBank/DDBJ databases">
        <title>The Genome Sequence of Phytophthora parasitica P1569.</title>
        <authorList>
            <consortium name="The Broad Institute Genomics Platform"/>
            <person name="Russ C."/>
            <person name="Tyler B."/>
            <person name="Panabieres F."/>
            <person name="Shan W."/>
            <person name="Tripathy S."/>
            <person name="Grunwald N."/>
            <person name="Machado M."/>
            <person name="Johnson C.S."/>
            <person name="Arredondo F."/>
            <person name="Hong C."/>
            <person name="Coffey M."/>
            <person name="Young S.K."/>
            <person name="Zeng Q."/>
            <person name="Gargeya S."/>
            <person name="Fitzgerald M."/>
            <person name="Abouelleil A."/>
            <person name="Alvarado L."/>
            <person name="Chapman S.B."/>
            <person name="Gainer-Dewar J."/>
            <person name="Goldberg J."/>
            <person name="Griggs A."/>
            <person name="Gujja S."/>
            <person name="Hansen M."/>
            <person name="Howarth C."/>
            <person name="Imamovic A."/>
            <person name="Ireland A."/>
            <person name="Larimer J."/>
            <person name="McCowan C."/>
            <person name="Murphy C."/>
            <person name="Pearson M."/>
            <person name="Poon T.W."/>
            <person name="Priest M."/>
            <person name="Roberts A."/>
            <person name="Saif S."/>
            <person name="Shea T."/>
            <person name="Sykes S."/>
            <person name="Wortman J."/>
            <person name="Nusbaum C."/>
            <person name="Birren B."/>
        </authorList>
    </citation>
    <scope>NUCLEOTIDE SEQUENCE [LARGE SCALE GENOMIC DNA]</scope>
    <source>
        <strain evidence="2 3">P1569</strain>
    </source>
</reference>
<dbReference type="HOGENOM" id="CLU_3369604_0_0_1"/>